<dbReference type="InterPro" id="IPR049125">
    <property type="entry name" value="FAN1-like_WH"/>
</dbReference>
<evidence type="ECO:0000256" key="1">
    <source>
        <dbReference type="ARBA" id="ARBA00000983"/>
    </source>
</evidence>
<dbReference type="Proteomes" id="UP000075714">
    <property type="component" value="Unassembled WGS sequence"/>
</dbReference>
<dbReference type="PANTHER" id="PTHR15749">
    <property type="entry name" value="FANCONI-ASSOCIATED NUCLEASE 1"/>
    <property type="match status" value="1"/>
</dbReference>
<feature type="region of interest" description="Disordered" evidence="9">
    <location>
        <begin position="935"/>
        <end position="968"/>
    </location>
</feature>
<feature type="compositionally biased region" description="Low complexity" evidence="9">
    <location>
        <begin position="530"/>
        <end position="539"/>
    </location>
</feature>
<keyword evidence="4 8" id="KW-0479">Metal-binding</keyword>
<evidence type="ECO:0000256" key="8">
    <source>
        <dbReference type="RuleBase" id="RU365033"/>
    </source>
</evidence>
<evidence type="ECO:0000256" key="3">
    <source>
        <dbReference type="ARBA" id="ARBA00022722"/>
    </source>
</evidence>
<dbReference type="AlphaFoldDB" id="A0A150GRQ7"/>
<comment type="subcellular location">
    <subcellularLocation>
        <location evidence="8">Nucleus</location>
    </subcellularLocation>
</comment>
<feature type="region of interest" description="Disordered" evidence="9">
    <location>
        <begin position="226"/>
        <end position="305"/>
    </location>
</feature>
<evidence type="ECO:0000256" key="2">
    <source>
        <dbReference type="ARBA" id="ARBA00005533"/>
    </source>
</evidence>
<keyword evidence="8" id="KW-0539">Nucleus</keyword>
<comment type="catalytic activity">
    <reaction evidence="1 8">
        <text>Hydrolytically removes 5'-nucleotides successively from the 3'-hydroxy termini of 3'-hydroxy-terminated oligonucleotides.</text>
        <dbReference type="EC" id="3.1.4.1"/>
    </reaction>
</comment>
<proteinExistence type="inferred from homology"/>
<feature type="domain" description="VRR-NUC" evidence="10">
    <location>
        <begin position="1051"/>
        <end position="1165"/>
    </location>
</feature>
<evidence type="ECO:0000259" key="10">
    <source>
        <dbReference type="SMART" id="SM00990"/>
    </source>
</evidence>
<keyword evidence="6 8" id="KW-0460">Magnesium</keyword>
<evidence type="ECO:0000256" key="4">
    <source>
        <dbReference type="ARBA" id="ARBA00022723"/>
    </source>
</evidence>
<dbReference type="Pfam" id="PF08774">
    <property type="entry name" value="VRR_NUC"/>
    <property type="match status" value="1"/>
</dbReference>
<feature type="compositionally biased region" description="Low complexity" evidence="9">
    <location>
        <begin position="941"/>
        <end position="954"/>
    </location>
</feature>
<feature type="compositionally biased region" description="Low complexity" evidence="9">
    <location>
        <begin position="546"/>
        <end position="556"/>
    </location>
</feature>
<comment type="similarity">
    <text evidence="2 8">Belongs to the FAN1 family.</text>
</comment>
<comment type="caution">
    <text evidence="11">The sequence shown here is derived from an EMBL/GenBank/DDBJ whole genome shotgun (WGS) entry which is preliminary data.</text>
</comment>
<feature type="region of interest" description="Disordered" evidence="9">
    <location>
        <begin position="454"/>
        <end position="491"/>
    </location>
</feature>
<dbReference type="Gene3D" id="3.40.1350.10">
    <property type="match status" value="1"/>
</dbReference>
<evidence type="ECO:0000256" key="6">
    <source>
        <dbReference type="ARBA" id="ARBA00022842"/>
    </source>
</evidence>
<feature type="region of interest" description="Disordered" evidence="9">
    <location>
        <begin position="530"/>
        <end position="584"/>
    </location>
</feature>
<accession>A0A150GRQ7</accession>
<dbReference type="InterPro" id="IPR014883">
    <property type="entry name" value="VRR_NUC"/>
</dbReference>
<dbReference type="OrthoDB" id="76364at2759"/>
<dbReference type="GO" id="GO:0070336">
    <property type="term" value="F:flap-structured DNA binding"/>
    <property type="evidence" value="ECO:0007669"/>
    <property type="project" value="TreeGrafter"/>
</dbReference>
<keyword evidence="5 8" id="KW-0378">Hydrolase</keyword>
<dbReference type="EC" id="3.1.4.1" evidence="8"/>
<dbReference type="CDD" id="cd22326">
    <property type="entry name" value="FAN1-like"/>
    <property type="match status" value="1"/>
</dbReference>
<feature type="region of interest" description="Disordered" evidence="9">
    <location>
        <begin position="596"/>
        <end position="688"/>
    </location>
</feature>
<feature type="compositionally biased region" description="Gly residues" evidence="9">
    <location>
        <begin position="280"/>
        <end position="303"/>
    </location>
</feature>
<dbReference type="SMART" id="SM00990">
    <property type="entry name" value="VRR_NUC"/>
    <property type="match status" value="1"/>
</dbReference>
<feature type="compositionally biased region" description="Gly residues" evidence="9">
    <location>
        <begin position="955"/>
        <end position="968"/>
    </location>
</feature>
<protein>
    <recommendedName>
        <fullName evidence="8">Fanconi-associated nuclease</fullName>
        <ecNumber evidence="8">3.1.4.1</ecNumber>
    </recommendedName>
</protein>
<keyword evidence="12" id="KW-1185">Reference proteome</keyword>
<keyword evidence="8" id="KW-0227">DNA damage</keyword>
<feature type="compositionally biased region" description="Pro residues" evidence="9">
    <location>
        <begin position="461"/>
        <end position="470"/>
    </location>
</feature>
<dbReference type="PANTHER" id="PTHR15749:SF4">
    <property type="entry name" value="FANCONI-ASSOCIATED NUCLEASE 1"/>
    <property type="match status" value="1"/>
</dbReference>
<dbReference type="GO" id="GO:0017108">
    <property type="term" value="F:5'-flap endonuclease activity"/>
    <property type="evidence" value="ECO:0007669"/>
    <property type="project" value="TreeGrafter"/>
</dbReference>
<gene>
    <name evidence="11" type="ORF">GPECTOR_9g569</name>
</gene>
<keyword evidence="8" id="KW-0234">DNA repair</keyword>
<dbReference type="InterPro" id="IPR049132">
    <property type="entry name" value="FAN1-like_euk"/>
</dbReference>
<dbReference type="STRING" id="33097.A0A150GRQ7"/>
<dbReference type="GO" id="GO:0004528">
    <property type="term" value="F:phosphodiesterase I activity"/>
    <property type="evidence" value="ECO:0007669"/>
    <property type="project" value="UniProtKB-EC"/>
</dbReference>
<organism evidence="11 12">
    <name type="scientific">Gonium pectorale</name>
    <name type="common">Green alga</name>
    <dbReference type="NCBI Taxonomy" id="33097"/>
    <lineage>
        <taxon>Eukaryota</taxon>
        <taxon>Viridiplantae</taxon>
        <taxon>Chlorophyta</taxon>
        <taxon>core chlorophytes</taxon>
        <taxon>Chlorophyceae</taxon>
        <taxon>CS clade</taxon>
        <taxon>Chlamydomonadales</taxon>
        <taxon>Volvocaceae</taxon>
        <taxon>Gonium</taxon>
    </lineage>
</organism>
<feature type="compositionally biased region" description="Low complexity" evidence="9">
    <location>
        <begin position="270"/>
        <end position="279"/>
    </location>
</feature>
<feature type="compositionally biased region" description="Low complexity" evidence="9">
    <location>
        <begin position="726"/>
        <end position="744"/>
    </location>
</feature>
<sequence length="1182" mass="120153">MAEATTATAVKEAAVLMASVTGREGVIAALAAAAAAAASASLGGGATGGPAGPAAAAGEVLRANLAVIAEDVRRHDGHLLSGEEAALLDRLLGLPPGPACLFLRLALRKGPWFALAAIAYTECGDAAEAAEVLLAAGLAERPQPEDWPQVAALLPVAEVRSLAKGAPPLPPLPRAASAPSASAAVAPGRSSILSYTRRLTAAASVPIVAAADGLAKAPQMVLTAPASPSTTADALGRPSQTCSGVAAGDAKRVVKGADEGAGSAPRRQNGRAASGSGNAAAGGGNAAAAAGGKGVSGGRGPGSGKAAVIESLRQRHGDGSACMSQKVAARVGPCIRLAPAATELLGRLQRLYFLGEGPAADMGRFLATDRGVIRYPRYTIRRSGSAFGSRQQLLEYEQALQHAARLEECLEAGDEDGAAAALAPALAAVASGAAQAVRWAGDATVPVRAVPGPWPWEDHPPAQPLPPLPPTAAARLPLPPHPRDAKGGCDELGPADGRAVCGAEGRQRGCGCSASAPAVAAVAAAAAVKGRTAARGTGASRRDSVDLTLSSDSDSGAGEEEGQEGEGSGPSTGQDGHSHGGSGGFRGCCVGAARPGAADSGVTGSTGDQEAGLPPDSDGVDGTGGYWAGLGVAPGAAGCRGSQMRESGSRAPGGGGYPLEAERAGFPPRRPDRCEPQRRDGGDRAADEGATLYGADGCMPCDDGSHVYGDDDVVYGDELEDGPGGAASPPGAACEDAPGAAQGRGAAGPGQGTVRDEAVLGGEEQPPLPQQLHARLGQGQEGQPHGQSPAHPFLARFCAAWVYASMGTVGVSLLERQRRYPEAVALLRSLLRGRCCPGRRGEWWTRMSLDLQHLGREEEALQVAEAALTDPWVRHGDRLSLQRRVLRLGRPPRRWRRPAWAEAALAEPREVVVSATMLRGATGFKSRFIVPHAAKARPPSDGDLPGGATAADGPGAHGAGGPDAAAGGDGTVGVEELALLHYRSPAGGGWRGVHSEGGVWGTLWGLLMWDVLFADVPEVFRSPFQTAPLDLDTDAFLPSRRELVDARLQAIAGGAAPELLRGAWSAHEGTWARGVNWERQPLEELLEIARCVGGLGLSVVCRLLCEDCAGWRGGMPDLLLWRPERGDAMVSEVKGPRDRLSDQQRAWMAALAAAEVRAEVLRVVEAAPGEAEGGGGGHSPLH</sequence>
<comment type="cofactor">
    <cofactor evidence="8">
        <name>Mg(2+)</name>
        <dbReference type="ChEBI" id="CHEBI:18420"/>
    </cofactor>
    <cofactor evidence="8">
        <name>Mn(2+)</name>
        <dbReference type="ChEBI" id="CHEBI:29035"/>
    </cofactor>
</comment>
<evidence type="ECO:0000256" key="5">
    <source>
        <dbReference type="ARBA" id="ARBA00022801"/>
    </source>
</evidence>
<keyword evidence="3 8" id="KW-0540">Nuclease</keyword>
<evidence type="ECO:0000313" key="11">
    <source>
        <dbReference type="EMBL" id="KXZ52525.1"/>
    </source>
</evidence>
<dbReference type="GO" id="GO:0008409">
    <property type="term" value="F:5'-3' exonuclease activity"/>
    <property type="evidence" value="ECO:0007669"/>
    <property type="project" value="TreeGrafter"/>
</dbReference>
<evidence type="ECO:0000256" key="9">
    <source>
        <dbReference type="SAM" id="MobiDB-lite"/>
    </source>
</evidence>
<feature type="compositionally biased region" description="Basic and acidic residues" evidence="9">
    <location>
        <begin position="669"/>
        <end position="687"/>
    </location>
</feature>
<dbReference type="GO" id="GO:0005634">
    <property type="term" value="C:nucleus"/>
    <property type="evidence" value="ECO:0007669"/>
    <property type="project" value="UniProtKB-SubCell"/>
</dbReference>
<dbReference type="EMBL" id="LSYV01000010">
    <property type="protein sequence ID" value="KXZ52525.1"/>
    <property type="molecule type" value="Genomic_DNA"/>
</dbReference>
<dbReference type="Pfam" id="PF21315">
    <property type="entry name" value="FAN1_HTH"/>
    <property type="match status" value="1"/>
</dbReference>
<dbReference type="InterPro" id="IPR011856">
    <property type="entry name" value="tRNA_endonuc-like_dom_sf"/>
</dbReference>
<feature type="compositionally biased region" description="Basic and acidic residues" evidence="9">
    <location>
        <begin position="249"/>
        <end position="258"/>
    </location>
</feature>
<evidence type="ECO:0000256" key="7">
    <source>
        <dbReference type="ARBA" id="ARBA00023211"/>
    </source>
</evidence>
<name>A0A150GRQ7_GONPE</name>
<keyword evidence="7 8" id="KW-0464">Manganese</keyword>
<dbReference type="InterPro" id="IPR033315">
    <property type="entry name" value="Fan1-like"/>
</dbReference>
<dbReference type="GO" id="GO:0046872">
    <property type="term" value="F:metal ion binding"/>
    <property type="evidence" value="ECO:0007669"/>
    <property type="project" value="UniProtKB-KW"/>
</dbReference>
<feature type="region of interest" description="Disordered" evidence="9">
    <location>
        <begin position="715"/>
        <end position="754"/>
    </location>
</feature>
<dbReference type="InterPro" id="IPR049126">
    <property type="entry name" value="FAN1-like_TPR"/>
</dbReference>
<evidence type="ECO:0000313" key="12">
    <source>
        <dbReference type="Proteomes" id="UP000075714"/>
    </source>
</evidence>
<comment type="function">
    <text evidence="8">Nuclease required for the repair of DNA interstrand cross-links (ICL). Acts as a 5'-3' exonuclease that anchors at a cut end of DNA and cleaves DNA successively at every third nucleotide, allowing to excise an ICL from one strand through flanking incisions.</text>
</comment>
<dbReference type="Pfam" id="PF21170">
    <property type="entry name" value="FAN1_TPR"/>
    <property type="match status" value="1"/>
</dbReference>
<dbReference type="GO" id="GO:0036297">
    <property type="term" value="P:interstrand cross-link repair"/>
    <property type="evidence" value="ECO:0007669"/>
    <property type="project" value="InterPro"/>
</dbReference>
<reference evidence="12" key="1">
    <citation type="journal article" date="2016" name="Nat. Commun.">
        <title>The Gonium pectorale genome demonstrates co-option of cell cycle regulation during the evolution of multicellularity.</title>
        <authorList>
            <person name="Hanschen E.R."/>
            <person name="Marriage T.N."/>
            <person name="Ferris P.J."/>
            <person name="Hamaji T."/>
            <person name="Toyoda A."/>
            <person name="Fujiyama A."/>
            <person name="Neme R."/>
            <person name="Noguchi H."/>
            <person name="Minakuchi Y."/>
            <person name="Suzuki M."/>
            <person name="Kawai-Toyooka H."/>
            <person name="Smith D.R."/>
            <person name="Sparks H."/>
            <person name="Anderson J."/>
            <person name="Bakaric R."/>
            <person name="Luria V."/>
            <person name="Karger A."/>
            <person name="Kirschner M.W."/>
            <person name="Durand P.M."/>
            <person name="Michod R.E."/>
            <person name="Nozaki H."/>
            <person name="Olson B.J."/>
        </authorList>
    </citation>
    <scope>NUCLEOTIDE SEQUENCE [LARGE SCALE GENOMIC DNA]</scope>
    <source>
        <strain evidence="12">NIES-2863</strain>
    </source>
</reference>